<dbReference type="FunFam" id="1.10.390.10:FF:000006">
    <property type="entry name" value="Puromycin-sensitive aminopeptidase"/>
    <property type="match status" value="1"/>
</dbReference>
<reference evidence="16" key="2">
    <citation type="submission" date="2015-01" db="EMBL/GenBank/DDBJ databases">
        <title>Evolutionary Origins and Diversification of the Mycorrhizal Mutualists.</title>
        <authorList>
            <consortium name="DOE Joint Genome Institute"/>
            <consortium name="Mycorrhizal Genomics Consortium"/>
            <person name="Kohler A."/>
            <person name="Kuo A."/>
            <person name="Nagy L.G."/>
            <person name="Floudas D."/>
            <person name="Copeland A."/>
            <person name="Barry K.W."/>
            <person name="Cichocki N."/>
            <person name="Veneault-Fourrey C."/>
            <person name="LaButti K."/>
            <person name="Lindquist E.A."/>
            <person name="Lipzen A."/>
            <person name="Lundell T."/>
            <person name="Morin E."/>
            <person name="Murat C."/>
            <person name="Riley R."/>
            <person name="Ohm R."/>
            <person name="Sun H."/>
            <person name="Tunlid A."/>
            <person name="Henrissat B."/>
            <person name="Grigoriev I.V."/>
            <person name="Hibbett D.S."/>
            <person name="Martin F."/>
        </authorList>
    </citation>
    <scope>NUCLEOTIDE SEQUENCE [LARGE SCALE GENOMIC DNA]</scope>
    <source>
        <strain evidence="16">MAFF 305830</strain>
    </source>
</reference>
<evidence type="ECO:0000256" key="4">
    <source>
        <dbReference type="ARBA" id="ARBA00022723"/>
    </source>
</evidence>
<dbReference type="GO" id="GO:0008270">
    <property type="term" value="F:zinc ion binding"/>
    <property type="evidence" value="ECO:0007669"/>
    <property type="project" value="UniProtKB-UniRule"/>
</dbReference>
<dbReference type="Gene3D" id="2.60.40.1730">
    <property type="entry name" value="tricorn interacting facor f3 domain"/>
    <property type="match status" value="1"/>
</dbReference>
<evidence type="ECO:0000259" key="14">
    <source>
        <dbReference type="Pfam" id="PF17900"/>
    </source>
</evidence>
<dbReference type="Gene3D" id="2.60.40.1910">
    <property type="match status" value="1"/>
</dbReference>
<dbReference type="Pfam" id="PF11838">
    <property type="entry name" value="ERAP1_C"/>
    <property type="match status" value="1"/>
</dbReference>
<evidence type="ECO:0000256" key="2">
    <source>
        <dbReference type="ARBA" id="ARBA00022438"/>
    </source>
</evidence>
<dbReference type="InterPro" id="IPR034016">
    <property type="entry name" value="M1_APN-typ"/>
</dbReference>
<dbReference type="GO" id="GO:0070006">
    <property type="term" value="F:metalloaminopeptidase activity"/>
    <property type="evidence" value="ECO:0007669"/>
    <property type="project" value="TreeGrafter"/>
</dbReference>
<dbReference type="CDD" id="cd09601">
    <property type="entry name" value="M1_APN-Q_like"/>
    <property type="match status" value="1"/>
</dbReference>
<keyword evidence="5 11" id="KW-0378">Hydrolase</keyword>
<feature type="active site" description="Proton acceptor" evidence="8">
    <location>
        <position position="348"/>
    </location>
</feature>
<feature type="binding site" evidence="9">
    <location>
        <position position="370"/>
    </location>
    <ligand>
        <name>Zn(2+)</name>
        <dbReference type="ChEBI" id="CHEBI:29105"/>
        <note>catalytic</note>
    </ligand>
</feature>
<name>A0A0C2XI64_SERVB</name>
<dbReference type="MEROPS" id="M01.007"/>
<evidence type="ECO:0000313" key="15">
    <source>
        <dbReference type="EMBL" id="KIM28782.1"/>
    </source>
</evidence>
<dbReference type="InterPro" id="IPR027268">
    <property type="entry name" value="Peptidase_M4/M1_CTD_sf"/>
</dbReference>
<keyword evidence="2 11" id="KW-0031">Aminopeptidase</keyword>
<reference evidence="15 16" key="1">
    <citation type="submission" date="2014-04" db="EMBL/GenBank/DDBJ databases">
        <authorList>
            <consortium name="DOE Joint Genome Institute"/>
            <person name="Kuo A."/>
            <person name="Zuccaro A."/>
            <person name="Kohler A."/>
            <person name="Nagy L.G."/>
            <person name="Floudas D."/>
            <person name="Copeland A."/>
            <person name="Barry K.W."/>
            <person name="Cichocki N."/>
            <person name="Veneault-Fourrey C."/>
            <person name="LaButti K."/>
            <person name="Lindquist E.A."/>
            <person name="Lipzen A."/>
            <person name="Lundell T."/>
            <person name="Morin E."/>
            <person name="Murat C."/>
            <person name="Sun H."/>
            <person name="Tunlid A."/>
            <person name="Henrissat B."/>
            <person name="Grigoriev I.V."/>
            <person name="Hibbett D.S."/>
            <person name="Martin F."/>
            <person name="Nordberg H.P."/>
            <person name="Cantor M.N."/>
            <person name="Hua S.X."/>
        </authorList>
    </citation>
    <scope>NUCLEOTIDE SEQUENCE [LARGE SCALE GENOMIC DNA]</scope>
    <source>
        <strain evidence="15 16">MAFF 305830</strain>
    </source>
</reference>
<dbReference type="FunFam" id="1.25.50.20:FF:000002">
    <property type="entry name" value="Aminopeptidase"/>
    <property type="match status" value="1"/>
</dbReference>
<keyword evidence="4 9" id="KW-0479">Metal-binding</keyword>
<keyword evidence="16" id="KW-1185">Reference proteome</keyword>
<dbReference type="Gene3D" id="1.10.390.10">
    <property type="entry name" value="Neutral Protease Domain 2"/>
    <property type="match status" value="1"/>
</dbReference>
<protein>
    <recommendedName>
        <fullName evidence="11">Aminopeptidase</fullName>
        <ecNumber evidence="11">3.4.11.-</ecNumber>
    </recommendedName>
</protein>
<evidence type="ECO:0000256" key="8">
    <source>
        <dbReference type="PIRSR" id="PIRSR634016-1"/>
    </source>
</evidence>
<dbReference type="EC" id="3.4.11.-" evidence="11"/>
<dbReference type="Proteomes" id="UP000054097">
    <property type="component" value="Unassembled WGS sequence"/>
</dbReference>
<comment type="cofactor">
    <cofactor evidence="9 11">
        <name>Zn(2+)</name>
        <dbReference type="ChEBI" id="CHEBI:29105"/>
    </cofactor>
    <text evidence="9 11">Binds 1 zinc ion per subunit.</text>
</comment>
<dbReference type="GO" id="GO:0042277">
    <property type="term" value="F:peptide binding"/>
    <property type="evidence" value="ECO:0007669"/>
    <property type="project" value="TreeGrafter"/>
</dbReference>
<dbReference type="FunFam" id="2.60.40.1730:FF:000014">
    <property type="entry name" value="Aminopeptidase 2"/>
    <property type="match status" value="1"/>
</dbReference>
<keyword evidence="7 11" id="KW-0482">Metalloprotease</keyword>
<dbReference type="InterPro" id="IPR045357">
    <property type="entry name" value="Aminopeptidase_N-like_N"/>
</dbReference>
<feature type="domain" description="ERAP1-like C-terminal" evidence="13">
    <location>
        <begin position="571"/>
        <end position="889"/>
    </location>
</feature>
<dbReference type="Pfam" id="PF01433">
    <property type="entry name" value="Peptidase_M1"/>
    <property type="match status" value="1"/>
</dbReference>
<proteinExistence type="inferred from homology"/>
<dbReference type="HOGENOM" id="CLU_003705_0_2_1"/>
<dbReference type="AlphaFoldDB" id="A0A0C2XI64"/>
<dbReference type="GO" id="GO:0005615">
    <property type="term" value="C:extracellular space"/>
    <property type="evidence" value="ECO:0007669"/>
    <property type="project" value="TreeGrafter"/>
</dbReference>
<organism evidence="15 16">
    <name type="scientific">Serendipita vermifera MAFF 305830</name>
    <dbReference type="NCBI Taxonomy" id="933852"/>
    <lineage>
        <taxon>Eukaryota</taxon>
        <taxon>Fungi</taxon>
        <taxon>Dikarya</taxon>
        <taxon>Basidiomycota</taxon>
        <taxon>Agaricomycotina</taxon>
        <taxon>Agaricomycetes</taxon>
        <taxon>Sebacinales</taxon>
        <taxon>Serendipitaceae</taxon>
        <taxon>Serendipita</taxon>
    </lineage>
</organism>
<evidence type="ECO:0000256" key="9">
    <source>
        <dbReference type="PIRSR" id="PIRSR634016-3"/>
    </source>
</evidence>
<evidence type="ECO:0000256" key="3">
    <source>
        <dbReference type="ARBA" id="ARBA00022670"/>
    </source>
</evidence>
<evidence type="ECO:0000259" key="12">
    <source>
        <dbReference type="Pfam" id="PF01433"/>
    </source>
</evidence>
<dbReference type="InterPro" id="IPR042097">
    <property type="entry name" value="Aminopeptidase_N-like_N_sf"/>
</dbReference>
<comment type="similarity">
    <text evidence="1 11">Belongs to the peptidase M1 family.</text>
</comment>
<evidence type="ECO:0000256" key="7">
    <source>
        <dbReference type="ARBA" id="ARBA00023049"/>
    </source>
</evidence>
<keyword evidence="3 11" id="KW-0645">Protease</keyword>
<dbReference type="PANTHER" id="PTHR11533:SF174">
    <property type="entry name" value="PUROMYCIN-SENSITIVE AMINOPEPTIDASE-RELATED"/>
    <property type="match status" value="1"/>
</dbReference>
<feature type="binding site" evidence="9">
    <location>
        <position position="351"/>
    </location>
    <ligand>
        <name>Zn(2+)</name>
        <dbReference type="ChEBI" id="CHEBI:29105"/>
        <note>catalytic</note>
    </ligand>
</feature>
<dbReference type="Gene3D" id="1.25.50.20">
    <property type="match status" value="1"/>
</dbReference>
<keyword evidence="6 9" id="KW-0862">Zinc</keyword>
<dbReference type="SUPFAM" id="SSF63737">
    <property type="entry name" value="Leukotriene A4 hydrolase N-terminal domain"/>
    <property type="match status" value="1"/>
</dbReference>
<dbReference type="GO" id="GO:0005737">
    <property type="term" value="C:cytoplasm"/>
    <property type="evidence" value="ECO:0007669"/>
    <property type="project" value="TreeGrafter"/>
</dbReference>
<sequence>MCSTKKSTPGDPYRLPCNVKPLHYNLVIKTDLEALKFEGHVAIDLDIVEETSSIVFNCADLELEQVSIHSEALKTEQIQIASQTVDKDQDRVTVQVSTALPAASKAQLRASFKAPLTGSMTGYYFSQTEIDGKKVHYTLTQFEPTDARKAFPCWDEPALKATYDITMVSRADTVNLSNMPVVSEKPYAPNSNEYSDSGDEMGKLTKMFSNLKSEGSSGGWKVTKFQTTPLISSYLVAFANGPFHYIEGSYTSPISGAVRPVRMYATKEIIHQAKFALDVNVRCLPMYEEVFNVEFPLPKLDTLVAHDFDAGAMENWGLITGRTTAYLIDEEKSDIAAKKRVAEVASHEVAHQWFGNITSPEWWDVLYLNEGFATLMGELVILDKLFPEWGASKEFVNVHLQSALALDARRSSHPIEVPCDDAKKVNQIFDALSYSKAGSVLRMLSDFVTEEKFLKGVSIYLKKHLYSHARTVNLWQGISEATGVDVPDIMDNWINKIGFPVLTVTENAGSITVRQDRYLETGDVKEEENQTLWKIPLNLLTTNANGESTVRRDIVMTTREETYQLDTNLPFKLNAGTSGVYRVLYSPERVTTLGRQCSQANSPFDVTDRMGLISDVMQLGKSGLLRTSAGLSLIDAMRSETDYLVWDSISTRVNAIVGVWWEMSDATRNDMNAFRRSLFSPLVKKYGFEPSKDDSHDVRQLRTLAIAEAAAAKDEEVLQELCSRFKLFVDNDDHSKILPDFQRSAYVNAVRNGGRPEWEAAKKVYKNPPTPSAKTHAMAAMTATTDPALIDETFKFLMTDVKSQDMMYFFIGFNGNRHTRRRLFAFLKENFDEIYKRFEGTFALGNIVKISLRGFATQGDLEDAIAFFKDKNTSKFAMPLEQSLDGIRADMKWLEKSNSDVVDWLESWSATHGKAPSKY</sequence>
<evidence type="ECO:0000256" key="11">
    <source>
        <dbReference type="RuleBase" id="RU364040"/>
    </source>
</evidence>
<feature type="domain" description="Aminopeptidase N-like N-terminal" evidence="14">
    <location>
        <begin position="20"/>
        <end position="193"/>
    </location>
</feature>
<dbReference type="Pfam" id="PF17900">
    <property type="entry name" value="Peptidase_M1_N"/>
    <property type="match status" value="1"/>
</dbReference>
<dbReference type="GO" id="GO:0006508">
    <property type="term" value="P:proteolysis"/>
    <property type="evidence" value="ECO:0007669"/>
    <property type="project" value="UniProtKB-KW"/>
</dbReference>
<feature type="binding site" evidence="9">
    <location>
        <position position="347"/>
    </location>
    <ligand>
        <name>Zn(2+)</name>
        <dbReference type="ChEBI" id="CHEBI:29105"/>
        <note>catalytic</note>
    </ligand>
</feature>
<evidence type="ECO:0000256" key="6">
    <source>
        <dbReference type="ARBA" id="ARBA00022833"/>
    </source>
</evidence>
<evidence type="ECO:0000256" key="10">
    <source>
        <dbReference type="PIRSR" id="PIRSR634016-4"/>
    </source>
</evidence>
<dbReference type="OrthoDB" id="10031169at2759"/>
<dbReference type="EMBL" id="KN824291">
    <property type="protein sequence ID" value="KIM28782.1"/>
    <property type="molecule type" value="Genomic_DNA"/>
</dbReference>
<dbReference type="InterPro" id="IPR014782">
    <property type="entry name" value="Peptidase_M1_dom"/>
</dbReference>
<feature type="domain" description="Peptidase M1 membrane alanine aminopeptidase" evidence="12">
    <location>
        <begin position="275"/>
        <end position="493"/>
    </location>
</feature>
<dbReference type="GO" id="GO:0043171">
    <property type="term" value="P:peptide catabolic process"/>
    <property type="evidence" value="ECO:0007669"/>
    <property type="project" value="TreeGrafter"/>
</dbReference>
<dbReference type="SUPFAM" id="SSF55486">
    <property type="entry name" value="Metalloproteases ('zincins'), catalytic domain"/>
    <property type="match status" value="1"/>
</dbReference>
<dbReference type="InterPro" id="IPR024571">
    <property type="entry name" value="ERAP1-like_C_dom"/>
</dbReference>
<dbReference type="PANTHER" id="PTHR11533">
    <property type="entry name" value="PROTEASE M1 ZINC METALLOPROTEASE"/>
    <property type="match status" value="1"/>
</dbReference>
<gene>
    <name evidence="15" type="ORF">M408DRAFT_23442</name>
</gene>
<evidence type="ECO:0000256" key="1">
    <source>
        <dbReference type="ARBA" id="ARBA00010136"/>
    </source>
</evidence>
<evidence type="ECO:0000259" key="13">
    <source>
        <dbReference type="Pfam" id="PF11838"/>
    </source>
</evidence>
<dbReference type="STRING" id="933852.A0A0C2XI64"/>
<evidence type="ECO:0000313" key="16">
    <source>
        <dbReference type="Proteomes" id="UP000054097"/>
    </source>
</evidence>
<feature type="site" description="Transition state stabilizer" evidence="10">
    <location>
        <position position="434"/>
    </location>
</feature>
<dbReference type="InterPro" id="IPR050344">
    <property type="entry name" value="Peptidase_M1_aminopeptidases"/>
</dbReference>
<dbReference type="GO" id="GO:0016020">
    <property type="term" value="C:membrane"/>
    <property type="evidence" value="ECO:0007669"/>
    <property type="project" value="TreeGrafter"/>
</dbReference>
<accession>A0A0C2XI64</accession>
<evidence type="ECO:0000256" key="5">
    <source>
        <dbReference type="ARBA" id="ARBA00022801"/>
    </source>
</evidence>